<dbReference type="Proteomes" id="UP000030826">
    <property type="component" value="Unassembled WGS sequence"/>
</dbReference>
<comment type="similarity">
    <text evidence="2">Belongs to the outer membrane factor (OMF) (TC 1.B.17) family.</text>
</comment>
<name>A0A0B1QBY1_9HYPH</name>
<dbReference type="Pfam" id="PF02321">
    <property type="entry name" value="OEP"/>
    <property type="match status" value="2"/>
</dbReference>
<dbReference type="NCBIfam" id="TIGR01844">
    <property type="entry name" value="type_I_sec_TolC"/>
    <property type="match status" value="1"/>
</dbReference>
<dbReference type="RefSeq" id="WP_039190006.1">
    <property type="nucleotide sequence ID" value="NZ_JRFJ01000001.1"/>
</dbReference>
<dbReference type="InterPro" id="IPR003423">
    <property type="entry name" value="OMP_efflux"/>
</dbReference>
<dbReference type="SUPFAM" id="SSF56954">
    <property type="entry name" value="Outer membrane efflux proteins (OEP)"/>
    <property type="match status" value="1"/>
</dbReference>
<evidence type="ECO:0000256" key="7">
    <source>
        <dbReference type="ARBA" id="ARBA00023237"/>
    </source>
</evidence>
<evidence type="ECO:0000313" key="11">
    <source>
        <dbReference type="Proteomes" id="UP000030826"/>
    </source>
</evidence>
<dbReference type="InterPro" id="IPR010130">
    <property type="entry name" value="T1SS_OMP_TolC"/>
</dbReference>
<evidence type="ECO:0000256" key="8">
    <source>
        <dbReference type="SAM" id="MobiDB-lite"/>
    </source>
</evidence>
<gene>
    <name evidence="10" type="ORF">LA66_07295</name>
</gene>
<dbReference type="AlphaFoldDB" id="A0A0B1QBY1"/>
<evidence type="ECO:0000313" key="10">
    <source>
        <dbReference type="EMBL" id="KHJ56335.1"/>
    </source>
</evidence>
<dbReference type="Gene3D" id="1.20.1600.10">
    <property type="entry name" value="Outer membrane efflux proteins (OEP)"/>
    <property type="match status" value="1"/>
</dbReference>
<evidence type="ECO:0000256" key="4">
    <source>
        <dbReference type="ARBA" id="ARBA00022452"/>
    </source>
</evidence>
<evidence type="ECO:0000256" key="2">
    <source>
        <dbReference type="ARBA" id="ARBA00007613"/>
    </source>
</evidence>
<keyword evidence="9" id="KW-0732">Signal</keyword>
<organism evidence="10 11">
    <name type="scientific">Aureimonas altamirensis</name>
    <dbReference type="NCBI Taxonomy" id="370622"/>
    <lineage>
        <taxon>Bacteria</taxon>
        <taxon>Pseudomonadati</taxon>
        <taxon>Pseudomonadota</taxon>
        <taxon>Alphaproteobacteria</taxon>
        <taxon>Hyphomicrobiales</taxon>
        <taxon>Aurantimonadaceae</taxon>
        <taxon>Aureimonas</taxon>
    </lineage>
</organism>
<dbReference type="InterPro" id="IPR051906">
    <property type="entry name" value="TolC-like"/>
</dbReference>
<dbReference type="STRING" id="370622.LA66_07295"/>
<feature type="region of interest" description="Disordered" evidence="8">
    <location>
        <begin position="71"/>
        <end position="90"/>
    </location>
</feature>
<feature type="chain" id="PRO_5002081348" evidence="9">
    <location>
        <begin position="26"/>
        <end position="474"/>
    </location>
</feature>
<feature type="signal peptide" evidence="9">
    <location>
        <begin position="1"/>
        <end position="25"/>
    </location>
</feature>
<evidence type="ECO:0000256" key="6">
    <source>
        <dbReference type="ARBA" id="ARBA00023136"/>
    </source>
</evidence>
<comment type="caution">
    <text evidence="10">The sequence shown here is derived from an EMBL/GenBank/DDBJ whole genome shotgun (WGS) entry which is preliminary data.</text>
</comment>
<reference evidence="10 11" key="1">
    <citation type="submission" date="2014-09" db="EMBL/GenBank/DDBJ databases">
        <title>Isolation and characterization of Aurantimonas altamirensis ON-56566 from clinical sample following a dog bite.</title>
        <authorList>
            <person name="Eshaghi A."/>
            <person name="Li A."/>
            <person name="Shahinas D."/>
            <person name="Bahn P."/>
            <person name="Kus J.V."/>
            <person name="Patel S.N."/>
        </authorList>
    </citation>
    <scope>NUCLEOTIDE SEQUENCE [LARGE SCALE GENOMIC DNA]</scope>
    <source>
        <strain evidence="10 11">ON-56566</strain>
    </source>
</reference>
<evidence type="ECO:0000256" key="5">
    <source>
        <dbReference type="ARBA" id="ARBA00022692"/>
    </source>
</evidence>
<evidence type="ECO:0000256" key="9">
    <source>
        <dbReference type="SAM" id="SignalP"/>
    </source>
</evidence>
<keyword evidence="6" id="KW-0472">Membrane</keyword>
<keyword evidence="7" id="KW-0998">Cell outer membrane</keyword>
<dbReference type="GO" id="GO:0015562">
    <property type="term" value="F:efflux transmembrane transporter activity"/>
    <property type="evidence" value="ECO:0007669"/>
    <property type="project" value="InterPro"/>
</dbReference>
<dbReference type="GO" id="GO:0015288">
    <property type="term" value="F:porin activity"/>
    <property type="evidence" value="ECO:0007669"/>
    <property type="project" value="TreeGrafter"/>
</dbReference>
<keyword evidence="4" id="KW-1134">Transmembrane beta strand</keyword>
<dbReference type="PANTHER" id="PTHR30026">
    <property type="entry name" value="OUTER MEMBRANE PROTEIN TOLC"/>
    <property type="match status" value="1"/>
</dbReference>
<protein>
    <submittedName>
        <fullName evidence="10">Transporter</fullName>
    </submittedName>
</protein>
<dbReference type="GO" id="GO:0009279">
    <property type="term" value="C:cell outer membrane"/>
    <property type="evidence" value="ECO:0007669"/>
    <property type="project" value="UniProtKB-SubCell"/>
</dbReference>
<accession>A0A0B1QBY1</accession>
<keyword evidence="3" id="KW-0813">Transport</keyword>
<proteinExistence type="inferred from homology"/>
<keyword evidence="5" id="KW-0812">Transmembrane</keyword>
<comment type="subcellular location">
    <subcellularLocation>
        <location evidence="1">Cell outer membrane</location>
    </subcellularLocation>
</comment>
<dbReference type="PANTHER" id="PTHR30026:SF22">
    <property type="entry name" value="OUTER MEMBRANE EFFLUX PROTEIN"/>
    <property type="match status" value="1"/>
</dbReference>
<dbReference type="EMBL" id="JRFJ01000001">
    <property type="protein sequence ID" value="KHJ56335.1"/>
    <property type="molecule type" value="Genomic_DNA"/>
</dbReference>
<evidence type="ECO:0000256" key="1">
    <source>
        <dbReference type="ARBA" id="ARBA00004442"/>
    </source>
</evidence>
<dbReference type="GO" id="GO:1990281">
    <property type="term" value="C:efflux pump complex"/>
    <property type="evidence" value="ECO:0007669"/>
    <property type="project" value="TreeGrafter"/>
</dbReference>
<evidence type="ECO:0000256" key="3">
    <source>
        <dbReference type="ARBA" id="ARBA00022448"/>
    </source>
</evidence>
<sequence length="474" mass="49815">MRKSFFLTSAMSLGLLVASMGVASADTLREVLAKAYSNNQSLNASRAALRATDENVPQARAGLRPTLSLGASASATRSRTTRGDGLPRINGRGGVLSSGIELNQVLFDGFQTPNNIQSAQAAVRAGQADLANTVQNTLLDTVTAYMDVIRDRQIAELRRQNLAFLREQVRAANARFDVGEGTRTDVAQAESEEALATALLNSALAQVASSEAVYLQVIGDPAGDLSPGTRPPSQLEPKSIASALSISQSEHPAIAAALFAVDSAAYEVKSREGRALPQVSVGASVDNSYSSSSPAAATGLPGVDIDVGSSNELSASVGATLTIPLYQGGLVASQVRQAKEVLGQRRIEVDSIRDQVRAAVASAWALIQAAEANVTGYRAQVAAARLALNGVQEERTVGQRTTLDVLDAQADVISAQILLAGAQRDVIVRSYELLSAVGRLSATQLALNVQTYDPEVHYQAVQNKWHGMKTPDGR</sequence>